<dbReference type="AlphaFoldDB" id="A0A2T2YHI7"/>
<dbReference type="PANTHER" id="PTHR38479">
    <property type="entry name" value="LMO0824 PROTEIN"/>
    <property type="match status" value="1"/>
</dbReference>
<dbReference type="InterPro" id="IPR009351">
    <property type="entry name" value="AlkZ-like"/>
</dbReference>
<reference evidence="1 2" key="1">
    <citation type="submission" date="2018-03" db="EMBL/GenBank/DDBJ databases">
        <title>Adhaeribacter sp. HMF7605 Genome sequencing and assembly.</title>
        <authorList>
            <person name="Kang H."/>
            <person name="Kang J."/>
            <person name="Cha I."/>
            <person name="Kim H."/>
            <person name="Joh K."/>
        </authorList>
    </citation>
    <scope>NUCLEOTIDE SEQUENCE [LARGE SCALE GENOMIC DNA]</scope>
    <source>
        <strain evidence="1 2">HMF7605</strain>
    </source>
</reference>
<dbReference type="RefSeq" id="WP_106931145.1">
    <property type="nucleotide sequence ID" value="NZ_PYFT01000001.1"/>
</dbReference>
<protein>
    <submittedName>
        <fullName evidence="1">Winged helix DNA-binding domain-containing protein</fullName>
    </submittedName>
</protein>
<name>A0A2T2YHI7_9BACT</name>
<sequence length="358" mass="40001">MTSADIALNRLFNQQIERTKFTAPGELVHWLGAIQAQDYAMAKWAIGLRVPDGTDQVVEDAINQGHIIRTHILRPTWHFVAAPDIRWMLQLTAPHLKRIAASINRKLELDDLLFPKIYQILTKSLAGGQQLTRQELMAALNQAGIPTNALRASYIMFQAEIEGIVCNGARRNKQFTYALLDEIIPPATQTFSRNEALAELAKRYFTSHGPATIQDFAWWSGLSLTDARLGLAHTKANLIFEIVVGQTYWFAEKAAIEIPKQENLHLLPAFDEFMVSYKDRTASLLPAYSKATITGNGIFKPILVVNGKVAGLWQPVPQKNKIKVLLSLFDSSANLNEELLATAVKKYGIFRNAPLKIS</sequence>
<evidence type="ECO:0000313" key="1">
    <source>
        <dbReference type="EMBL" id="PSR54969.1"/>
    </source>
</evidence>
<evidence type="ECO:0000313" key="2">
    <source>
        <dbReference type="Proteomes" id="UP000240357"/>
    </source>
</evidence>
<dbReference type="Pfam" id="PF06224">
    <property type="entry name" value="AlkZ-like"/>
    <property type="match status" value="1"/>
</dbReference>
<gene>
    <name evidence="1" type="ORF">AHMF7605_16390</name>
</gene>
<dbReference type="OrthoDB" id="2210247at2"/>
<organism evidence="1 2">
    <name type="scientific">Adhaeribacter arboris</name>
    <dbReference type="NCBI Taxonomy" id="2072846"/>
    <lineage>
        <taxon>Bacteria</taxon>
        <taxon>Pseudomonadati</taxon>
        <taxon>Bacteroidota</taxon>
        <taxon>Cytophagia</taxon>
        <taxon>Cytophagales</taxon>
        <taxon>Hymenobacteraceae</taxon>
        <taxon>Adhaeribacter</taxon>
    </lineage>
</organism>
<dbReference type="PANTHER" id="PTHR38479:SF2">
    <property type="entry name" value="WINGED HELIX DNA-BINDING DOMAIN-CONTAINING PROTEIN"/>
    <property type="match status" value="1"/>
</dbReference>
<accession>A0A2T2YHI7</accession>
<dbReference type="EMBL" id="PYFT01000001">
    <property type="protein sequence ID" value="PSR54969.1"/>
    <property type="molecule type" value="Genomic_DNA"/>
</dbReference>
<keyword evidence="1" id="KW-0238">DNA-binding</keyword>
<comment type="caution">
    <text evidence="1">The sequence shown here is derived from an EMBL/GenBank/DDBJ whole genome shotgun (WGS) entry which is preliminary data.</text>
</comment>
<proteinExistence type="predicted"/>
<keyword evidence="2" id="KW-1185">Reference proteome</keyword>
<dbReference type="Proteomes" id="UP000240357">
    <property type="component" value="Unassembled WGS sequence"/>
</dbReference>
<dbReference type="GO" id="GO:0003677">
    <property type="term" value="F:DNA binding"/>
    <property type="evidence" value="ECO:0007669"/>
    <property type="project" value="UniProtKB-KW"/>
</dbReference>